<dbReference type="PROSITE" id="PS51819">
    <property type="entry name" value="VOC"/>
    <property type="match status" value="1"/>
</dbReference>
<proteinExistence type="predicted"/>
<dbReference type="GO" id="GO:0016829">
    <property type="term" value="F:lyase activity"/>
    <property type="evidence" value="ECO:0007669"/>
    <property type="project" value="UniProtKB-KW"/>
</dbReference>
<evidence type="ECO:0000313" key="2">
    <source>
        <dbReference type="EMBL" id="PXX01680.1"/>
    </source>
</evidence>
<dbReference type="Proteomes" id="UP000247781">
    <property type="component" value="Unassembled WGS sequence"/>
</dbReference>
<dbReference type="AlphaFoldDB" id="A0A318H941"/>
<dbReference type="InterPro" id="IPR004360">
    <property type="entry name" value="Glyas_Fos-R_dOase_dom"/>
</dbReference>
<evidence type="ECO:0000313" key="3">
    <source>
        <dbReference type="Proteomes" id="UP000247781"/>
    </source>
</evidence>
<dbReference type="Gene3D" id="3.10.180.10">
    <property type="entry name" value="2,3-Dihydroxybiphenyl 1,2-Dioxygenase, domain 1"/>
    <property type="match status" value="1"/>
</dbReference>
<feature type="domain" description="VOC" evidence="1">
    <location>
        <begin position="5"/>
        <end position="150"/>
    </location>
</feature>
<keyword evidence="2" id="KW-0560">Oxidoreductase</keyword>
<reference evidence="2 3" key="2">
    <citation type="submission" date="2018-06" db="EMBL/GenBank/DDBJ databases">
        <title>Sequencing of bacterial isolates from soil warming experiment in Harvard Forest, Massachusetts, USA.</title>
        <authorList>
            <person name="Deangelis K.PhD."/>
        </authorList>
    </citation>
    <scope>NUCLEOTIDE SEQUENCE [LARGE SCALE GENOMIC DNA]</scope>
    <source>
        <strain evidence="2 3">GAS496</strain>
    </source>
</reference>
<dbReference type="Pfam" id="PF00903">
    <property type="entry name" value="Glyoxalase"/>
    <property type="match status" value="1"/>
</dbReference>
<dbReference type="InterPro" id="IPR029068">
    <property type="entry name" value="Glyas_Bleomycin-R_OHBP_Dase"/>
</dbReference>
<organism evidence="2 3">
    <name type="scientific">Mycolicibacterium moriokaense</name>
    <dbReference type="NCBI Taxonomy" id="39691"/>
    <lineage>
        <taxon>Bacteria</taxon>
        <taxon>Bacillati</taxon>
        <taxon>Actinomycetota</taxon>
        <taxon>Actinomycetes</taxon>
        <taxon>Mycobacteriales</taxon>
        <taxon>Mycobacteriaceae</taxon>
        <taxon>Mycolicibacterium</taxon>
    </lineage>
</organism>
<dbReference type="InterPro" id="IPR037523">
    <property type="entry name" value="VOC_core"/>
</dbReference>
<gene>
    <name evidence="2" type="ORF">C8E89_12774</name>
</gene>
<dbReference type="GO" id="GO:0051213">
    <property type="term" value="F:dioxygenase activity"/>
    <property type="evidence" value="ECO:0007669"/>
    <property type="project" value="UniProtKB-KW"/>
</dbReference>
<comment type="caution">
    <text evidence="2">The sequence shown here is derived from an EMBL/GenBank/DDBJ whole genome shotgun (WGS) entry which is preliminary data.</text>
</comment>
<sequence length="158" mass="16895">MRGRPMHHVALTPRDHEASLRFYQEGLGLQVLIDLDGLTGKWTHIFGAPSDELRSIFLGSPDYGNAGVVELVLFADDPGAADRRRAPAELVNGFFLLSFYVGDVTATIAQLEELGVAGDVRTTTIGEGEGAFTVGTVRDPDGTLIELVGIPPEQGFGD</sequence>
<protein>
    <submittedName>
        <fullName evidence="2">Catechol 2,3-dioxygenase-like lactoylglutathione lyase family enzyme</fullName>
    </submittedName>
</protein>
<keyword evidence="2" id="KW-0223">Dioxygenase</keyword>
<keyword evidence="2" id="KW-0456">Lyase</keyword>
<evidence type="ECO:0000259" key="1">
    <source>
        <dbReference type="PROSITE" id="PS51819"/>
    </source>
</evidence>
<reference evidence="3" key="1">
    <citation type="submission" date="2018-05" db="EMBL/GenBank/DDBJ databases">
        <authorList>
            <person name="Deangelis K."/>
            <person name="Huntemann M."/>
            <person name="Clum A."/>
            <person name="Pillay M."/>
            <person name="Palaniappan K."/>
            <person name="Varghese N."/>
            <person name="Mikhailova N."/>
            <person name="Stamatis D."/>
            <person name="Reddy T."/>
            <person name="Daum C."/>
            <person name="Shapiro N."/>
            <person name="Ivanova N."/>
            <person name="Kyrpides N."/>
            <person name="Woyke T."/>
        </authorList>
    </citation>
    <scope>NUCLEOTIDE SEQUENCE [LARGE SCALE GENOMIC DNA]</scope>
    <source>
        <strain evidence="3">GAS496</strain>
    </source>
</reference>
<name>A0A318H941_9MYCO</name>
<dbReference type="EMBL" id="QJJU01000027">
    <property type="protein sequence ID" value="PXX01680.1"/>
    <property type="molecule type" value="Genomic_DNA"/>
</dbReference>
<accession>A0A318H941</accession>
<dbReference type="SUPFAM" id="SSF54593">
    <property type="entry name" value="Glyoxalase/Bleomycin resistance protein/Dihydroxybiphenyl dioxygenase"/>
    <property type="match status" value="1"/>
</dbReference>
<keyword evidence="3" id="KW-1185">Reference proteome</keyword>